<reference evidence="1 2" key="1">
    <citation type="journal article" date="2012" name="J. Bacteriol.">
        <title>Genome sequence of proteorhodopsin-containing sea ice bacterium Glaciecola punicea ACAM 611T.</title>
        <authorList>
            <person name="Qin Q.-L."/>
            <person name="Xie B.-B."/>
            <person name="Shu Y.-L."/>
            <person name="Rong J.-C."/>
            <person name="Zhao D.-L."/>
            <person name="Zhang X.-Y."/>
            <person name="Chen X.-L."/>
            <person name="Zhou B.-C."/>
            <person name="Zhanga Y.-Z."/>
        </authorList>
    </citation>
    <scope>NUCLEOTIDE SEQUENCE [LARGE SCALE GENOMIC DNA]</scope>
    <source>
        <strain evidence="1 2">ACAM 611</strain>
    </source>
</reference>
<keyword evidence="2" id="KW-1185">Reference proteome</keyword>
<protein>
    <submittedName>
        <fullName evidence="1">Uncharacterized protein</fullName>
    </submittedName>
</protein>
<name>H5TDC4_9ALTE</name>
<comment type="caution">
    <text evidence="1">The sequence shown here is derived from an EMBL/GenBank/DDBJ whole genome shotgun (WGS) entry which is preliminary data.</text>
</comment>
<gene>
    <name evidence="1" type="ORF">GPUN_2186</name>
</gene>
<reference evidence="1 2" key="2">
    <citation type="journal article" date="2017" name="Antonie Van Leeuwenhoek">
        <title>Rhizobium rhizosphaerae sp. nov., a novel species isolated from rice rhizosphere.</title>
        <authorList>
            <person name="Zhao J.J."/>
            <person name="Zhang J."/>
            <person name="Zhang R.J."/>
            <person name="Zhang C.W."/>
            <person name="Yin H.Q."/>
            <person name="Zhang X.X."/>
        </authorList>
    </citation>
    <scope>NUCLEOTIDE SEQUENCE [LARGE SCALE GENOMIC DNA]</scope>
    <source>
        <strain evidence="1 2">ACAM 611</strain>
    </source>
</reference>
<dbReference type="EMBL" id="BAET01000027">
    <property type="protein sequence ID" value="GAB56301.1"/>
    <property type="molecule type" value="Genomic_DNA"/>
</dbReference>
<sequence>MDIAGNEPLINDEAIDSENISASPMKNGLTEGLVILMVMRAITN</sequence>
<evidence type="ECO:0000313" key="2">
    <source>
        <dbReference type="Proteomes" id="UP000053586"/>
    </source>
</evidence>
<proteinExistence type="predicted"/>
<dbReference type="Proteomes" id="UP000053586">
    <property type="component" value="Unassembled WGS sequence"/>
</dbReference>
<evidence type="ECO:0000313" key="1">
    <source>
        <dbReference type="EMBL" id="GAB56301.1"/>
    </source>
</evidence>
<organism evidence="1 2">
    <name type="scientific">Glaciecola punicea ACAM 611</name>
    <dbReference type="NCBI Taxonomy" id="1121923"/>
    <lineage>
        <taxon>Bacteria</taxon>
        <taxon>Pseudomonadati</taxon>
        <taxon>Pseudomonadota</taxon>
        <taxon>Gammaproteobacteria</taxon>
        <taxon>Alteromonadales</taxon>
        <taxon>Alteromonadaceae</taxon>
        <taxon>Glaciecola</taxon>
    </lineage>
</organism>
<accession>H5TDC4</accession>
<dbReference type="AlphaFoldDB" id="H5TDC4"/>